<dbReference type="PANTHER" id="PTHR24221:SF590">
    <property type="entry name" value="COMPONENT LINKED WITH THE ASSEMBLY OF CYTOCHROME' TRANSPORT TRANSMEMBRANE ATP-BINDING PROTEIN ABC TRANSPORTER CYDD-RELATED"/>
    <property type="match status" value="1"/>
</dbReference>
<keyword evidence="2 7" id="KW-0812">Transmembrane</keyword>
<dbReference type="RefSeq" id="WP_013863349.1">
    <property type="nucleotide sequence ID" value="NC_015635.1"/>
</dbReference>
<accession>F5XFS2</accession>
<evidence type="ECO:0000256" key="3">
    <source>
        <dbReference type="ARBA" id="ARBA00022741"/>
    </source>
</evidence>
<dbReference type="Gene3D" id="3.40.50.300">
    <property type="entry name" value="P-loop containing nucleotide triphosphate hydrolases"/>
    <property type="match status" value="1"/>
</dbReference>
<gene>
    <name evidence="10" type="primary">cydD</name>
    <name evidence="10" type="ordered locus">MLP_24650</name>
</gene>
<comment type="subcellular location">
    <subcellularLocation>
        <location evidence="1">Cell membrane</location>
        <topology evidence="1">Multi-pass membrane protein</topology>
    </subcellularLocation>
</comment>
<feature type="transmembrane region" description="Helical" evidence="7">
    <location>
        <begin position="243"/>
        <end position="268"/>
    </location>
</feature>
<feature type="domain" description="ABC transporter" evidence="8">
    <location>
        <begin position="338"/>
        <end position="554"/>
    </location>
</feature>
<keyword evidence="11" id="KW-1185">Reference proteome</keyword>
<protein>
    <submittedName>
        <fullName evidence="10">Putative ABC transporter permease/ATP-binding protein CydD</fullName>
    </submittedName>
</protein>
<keyword evidence="6 7" id="KW-0472">Membrane</keyword>
<dbReference type="GO" id="GO:0042883">
    <property type="term" value="P:cysteine transport"/>
    <property type="evidence" value="ECO:0007669"/>
    <property type="project" value="InterPro"/>
</dbReference>
<dbReference type="eggNOG" id="COG4988">
    <property type="taxonomic scope" value="Bacteria"/>
</dbReference>
<dbReference type="AlphaFoldDB" id="F5XFS2"/>
<evidence type="ECO:0000256" key="6">
    <source>
        <dbReference type="ARBA" id="ARBA00023136"/>
    </source>
</evidence>
<dbReference type="SUPFAM" id="SSF90123">
    <property type="entry name" value="ABC transporter transmembrane region"/>
    <property type="match status" value="1"/>
</dbReference>
<feature type="domain" description="ABC transmembrane type-1" evidence="9">
    <location>
        <begin position="26"/>
        <end position="306"/>
    </location>
</feature>
<feature type="transmembrane region" description="Helical" evidence="7">
    <location>
        <begin position="274"/>
        <end position="294"/>
    </location>
</feature>
<dbReference type="NCBIfam" id="TIGR02857">
    <property type="entry name" value="CydD"/>
    <property type="match status" value="1"/>
</dbReference>
<dbReference type="KEGG" id="mph:MLP_24650"/>
<dbReference type="InterPro" id="IPR014216">
    <property type="entry name" value="ABC_transptr_CydD"/>
</dbReference>
<dbReference type="InterPro" id="IPR017871">
    <property type="entry name" value="ABC_transporter-like_CS"/>
</dbReference>
<feature type="transmembrane region" description="Helical" evidence="7">
    <location>
        <begin position="164"/>
        <end position="184"/>
    </location>
</feature>
<dbReference type="Pfam" id="PF00005">
    <property type="entry name" value="ABC_tran"/>
    <property type="match status" value="1"/>
</dbReference>
<dbReference type="InterPro" id="IPR011527">
    <property type="entry name" value="ABC1_TM_dom"/>
</dbReference>
<reference evidence="10 11" key="1">
    <citation type="submission" date="2011-05" db="EMBL/GenBank/DDBJ databases">
        <title>Whole genome sequence of Microlunatus phosphovorus NM-1.</title>
        <authorList>
            <person name="Hosoyama A."/>
            <person name="Sasaki K."/>
            <person name="Harada T."/>
            <person name="Igarashi R."/>
            <person name="Kawakoshi A."/>
            <person name="Sasagawa M."/>
            <person name="Fukada J."/>
            <person name="Nakamura S."/>
            <person name="Katano Y."/>
            <person name="Hanada S."/>
            <person name="Kamagata Y."/>
            <person name="Nakamura N."/>
            <person name="Yamazaki S."/>
            <person name="Fujita N."/>
        </authorList>
    </citation>
    <scope>NUCLEOTIDE SEQUENCE [LARGE SCALE GENOMIC DNA]</scope>
    <source>
        <strain evidence="11">ATCC 700054 / DSM 10555 / JCM 9379 / NBRC 101784 / NCIMB 13414 / VKM Ac-1990 / NM-1</strain>
    </source>
</reference>
<dbReference type="GO" id="GO:0005886">
    <property type="term" value="C:plasma membrane"/>
    <property type="evidence" value="ECO:0007669"/>
    <property type="project" value="UniProtKB-SubCell"/>
</dbReference>
<keyword evidence="4 10" id="KW-0067">ATP-binding</keyword>
<dbReference type="PANTHER" id="PTHR24221">
    <property type="entry name" value="ATP-BINDING CASSETTE SUB-FAMILY B"/>
    <property type="match status" value="1"/>
</dbReference>
<evidence type="ECO:0000313" key="10">
    <source>
        <dbReference type="EMBL" id="BAK35479.1"/>
    </source>
</evidence>
<keyword evidence="3" id="KW-0547">Nucleotide-binding</keyword>
<keyword evidence="5 7" id="KW-1133">Transmembrane helix</keyword>
<proteinExistence type="predicted"/>
<evidence type="ECO:0000256" key="2">
    <source>
        <dbReference type="ARBA" id="ARBA00022692"/>
    </source>
</evidence>
<dbReference type="InterPro" id="IPR036640">
    <property type="entry name" value="ABC1_TM_sf"/>
</dbReference>
<name>F5XFS2_MICPN</name>
<dbReference type="SUPFAM" id="SSF52540">
    <property type="entry name" value="P-loop containing nucleoside triphosphate hydrolases"/>
    <property type="match status" value="1"/>
</dbReference>
<dbReference type="GO" id="GO:0005524">
    <property type="term" value="F:ATP binding"/>
    <property type="evidence" value="ECO:0007669"/>
    <property type="project" value="UniProtKB-KW"/>
</dbReference>
<dbReference type="EMBL" id="AP012204">
    <property type="protein sequence ID" value="BAK35479.1"/>
    <property type="molecule type" value="Genomic_DNA"/>
</dbReference>
<evidence type="ECO:0000256" key="1">
    <source>
        <dbReference type="ARBA" id="ARBA00004651"/>
    </source>
</evidence>
<sequence length="554" mass="57901">MTESSARGAVDPRLLRRARATRAYLVAGVAAGTLTALLIVAQAWLLATAIAGTFEHRDLAAVGATWLPLAGVFLARGLLTWLNAVLAQRSAAAVKSQLRTEILAARLRSRGPAELDGAGLVSVLTQGLDALDGYFARYLPQLVLAATVPLVIGIAILTTDWVSALVVALTVPLIPLFMVLVGWLTQARVRKRAAIQERLAHHFADLVAGLPTLQVFGRAKAQAEGLRRTGEAHRRETMATLRVSFLSALVLELLATLSVAIVAVGIGLRVVDGQLTLFIGLFVLILAPEVYLPLRQVGVHYHDSADGVAATERAFALIDAAPLVTGSRPVPDLGAAVIEVEQVSVTYPGATEPGLTETSLLLGPGEMVAIGGPSGVGKSSLLAVLLSFVPPTTGRVLIGGVPLSELDQDAWRAVLAWVPQQPALLAGTIADNVRLGAPDAPTARVRSALDRAGAKQLDLDRTLVAGGEGLSAGEIRRVALARALLRIDCGGGQLLILDEPTAGLDAATELTVIAELRRLRIGTLLVSHRPAVLAAADRIVELAPAQLSHSAGQL</sequence>
<evidence type="ECO:0000259" key="8">
    <source>
        <dbReference type="PROSITE" id="PS50893"/>
    </source>
</evidence>
<dbReference type="HOGENOM" id="CLU_000604_84_9_11"/>
<dbReference type="Pfam" id="PF00664">
    <property type="entry name" value="ABC_membrane"/>
    <property type="match status" value="1"/>
</dbReference>
<dbReference type="InterPro" id="IPR027417">
    <property type="entry name" value="P-loop_NTPase"/>
</dbReference>
<evidence type="ECO:0000256" key="7">
    <source>
        <dbReference type="SAM" id="Phobius"/>
    </source>
</evidence>
<dbReference type="STRING" id="1032480.MLP_24650"/>
<feature type="transmembrane region" description="Helical" evidence="7">
    <location>
        <begin position="59"/>
        <end position="79"/>
    </location>
</feature>
<evidence type="ECO:0000256" key="5">
    <source>
        <dbReference type="ARBA" id="ARBA00022989"/>
    </source>
</evidence>
<evidence type="ECO:0000313" key="11">
    <source>
        <dbReference type="Proteomes" id="UP000007947"/>
    </source>
</evidence>
<dbReference type="Proteomes" id="UP000007947">
    <property type="component" value="Chromosome"/>
</dbReference>
<dbReference type="PROSITE" id="PS50893">
    <property type="entry name" value="ABC_TRANSPORTER_2"/>
    <property type="match status" value="1"/>
</dbReference>
<dbReference type="GO" id="GO:0016887">
    <property type="term" value="F:ATP hydrolysis activity"/>
    <property type="evidence" value="ECO:0007669"/>
    <property type="project" value="InterPro"/>
</dbReference>
<feature type="transmembrane region" description="Helical" evidence="7">
    <location>
        <begin position="23"/>
        <end position="47"/>
    </location>
</feature>
<dbReference type="PROSITE" id="PS50929">
    <property type="entry name" value="ABC_TM1F"/>
    <property type="match status" value="1"/>
</dbReference>
<organism evidence="10 11">
    <name type="scientific">Microlunatus phosphovorus (strain ATCC 700054 / DSM 10555 / JCM 9379 / NBRC 101784 / NCIMB 13414 / VKM Ac-1990 / NM-1)</name>
    <dbReference type="NCBI Taxonomy" id="1032480"/>
    <lineage>
        <taxon>Bacteria</taxon>
        <taxon>Bacillati</taxon>
        <taxon>Actinomycetota</taxon>
        <taxon>Actinomycetes</taxon>
        <taxon>Propionibacteriales</taxon>
        <taxon>Propionibacteriaceae</taxon>
        <taxon>Microlunatus</taxon>
    </lineage>
</organism>
<evidence type="ECO:0000256" key="4">
    <source>
        <dbReference type="ARBA" id="ARBA00022840"/>
    </source>
</evidence>
<dbReference type="CDD" id="cd03228">
    <property type="entry name" value="ABCC_MRP_Like"/>
    <property type="match status" value="1"/>
</dbReference>
<dbReference type="InterPro" id="IPR003439">
    <property type="entry name" value="ABC_transporter-like_ATP-bd"/>
</dbReference>
<dbReference type="CDD" id="cd18584">
    <property type="entry name" value="ABC_6TM_AarD_CydD"/>
    <property type="match status" value="1"/>
</dbReference>
<dbReference type="GO" id="GO:0140359">
    <property type="term" value="F:ABC-type transporter activity"/>
    <property type="evidence" value="ECO:0007669"/>
    <property type="project" value="InterPro"/>
</dbReference>
<evidence type="ECO:0000259" key="9">
    <source>
        <dbReference type="PROSITE" id="PS50929"/>
    </source>
</evidence>
<feature type="transmembrane region" description="Helical" evidence="7">
    <location>
        <begin position="138"/>
        <end position="158"/>
    </location>
</feature>
<dbReference type="InterPro" id="IPR039421">
    <property type="entry name" value="Type_1_exporter"/>
</dbReference>
<dbReference type="InterPro" id="IPR003593">
    <property type="entry name" value="AAA+_ATPase"/>
</dbReference>
<dbReference type="SMART" id="SM00382">
    <property type="entry name" value="AAA"/>
    <property type="match status" value="1"/>
</dbReference>
<dbReference type="Gene3D" id="1.20.1560.10">
    <property type="entry name" value="ABC transporter type 1, transmembrane domain"/>
    <property type="match status" value="1"/>
</dbReference>
<dbReference type="PROSITE" id="PS00211">
    <property type="entry name" value="ABC_TRANSPORTER_1"/>
    <property type="match status" value="1"/>
</dbReference>